<protein>
    <recommendedName>
        <fullName evidence="3">Mutarotase</fullName>
    </recommendedName>
</protein>
<proteinExistence type="predicted"/>
<evidence type="ECO:0000313" key="2">
    <source>
        <dbReference type="Proteomes" id="UP000036458"/>
    </source>
</evidence>
<name>A0A0H4W9P9_9BACT</name>
<dbReference type="STRING" id="1379910.TH63_18585"/>
<dbReference type="AlphaFoldDB" id="A0A0H4W9P9"/>
<dbReference type="PATRIC" id="fig|1379910.4.peg.4051"/>
<accession>A0A0H4W9P9</accession>
<dbReference type="InterPro" id="IPR009097">
    <property type="entry name" value="Cyclic_Pdiesterase"/>
</dbReference>
<reference evidence="1 2" key="1">
    <citation type="submission" date="2015-01" db="EMBL/GenBank/DDBJ databases">
        <title>Rufibacter sp./DG31D/ whole genome sequencing.</title>
        <authorList>
            <person name="Kim M.K."/>
            <person name="Srinivasan S."/>
            <person name="Lee J.-J."/>
        </authorList>
    </citation>
    <scope>NUCLEOTIDE SEQUENCE [LARGE SCALE GENOMIC DNA]</scope>
    <source>
        <strain evidence="1 2">DG31D</strain>
    </source>
</reference>
<dbReference type="KEGG" id="ruf:TH63_18585"/>
<gene>
    <name evidence="1" type="ORF">TH63_18585</name>
</gene>
<evidence type="ECO:0008006" key="3">
    <source>
        <dbReference type="Google" id="ProtNLM"/>
    </source>
</evidence>
<evidence type="ECO:0000313" key="1">
    <source>
        <dbReference type="EMBL" id="AKQ47191.1"/>
    </source>
</evidence>
<dbReference type="Proteomes" id="UP000036458">
    <property type="component" value="Chromosome"/>
</dbReference>
<dbReference type="RefSeq" id="WP_076606539.1">
    <property type="nucleotide sequence ID" value="NZ_CP010777.1"/>
</dbReference>
<dbReference type="Gene3D" id="3.90.1140.10">
    <property type="entry name" value="Cyclic phosphodiesterase"/>
    <property type="match status" value="1"/>
</dbReference>
<dbReference type="SUPFAM" id="SSF55144">
    <property type="entry name" value="LigT-like"/>
    <property type="match status" value="1"/>
</dbReference>
<organism evidence="1 2">
    <name type="scientific">Rufibacter radiotolerans</name>
    <dbReference type="NCBI Taxonomy" id="1379910"/>
    <lineage>
        <taxon>Bacteria</taxon>
        <taxon>Pseudomonadati</taxon>
        <taxon>Bacteroidota</taxon>
        <taxon>Cytophagia</taxon>
        <taxon>Cytophagales</taxon>
        <taxon>Hymenobacteraceae</taxon>
        <taxon>Rufibacter</taxon>
    </lineage>
</organism>
<sequence>MDLAAHYQSLWENAEQHFAAADFEVDDLIDSPHDTRRGITLLARPQEPVKENIQRFLQDMAQLEPDLYYYPPTDFHLTLLTIISCYPGFTLDQVQPQAYVDVVEQALRPIKKFKVVFMGVSASPACIMVQGFPIGDELGRLREKVRKLFQASVLQQSMDQRYILQTAHSSVIRLRKPPANPQAFLNKLREYRRQVFGSTEIRQVELVYHDWYQRRANTQTLATFDLG</sequence>
<dbReference type="EMBL" id="CP010777">
    <property type="protein sequence ID" value="AKQ47191.1"/>
    <property type="molecule type" value="Genomic_DNA"/>
</dbReference>
<keyword evidence="2" id="KW-1185">Reference proteome</keyword>